<evidence type="ECO:0000259" key="6">
    <source>
        <dbReference type="Pfam" id="PF08240"/>
    </source>
</evidence>
<dbReference type="InterPro" id="IPR011032">
    <property type="entry name" value="GroES-like_sf"/>
</dbReference>
<dbReference type="InterPro" id="IPR036291">
    <property type="entry name" value="NAD(P)-bd_dom_sf"/>
</dbReference>
<keyword evidence="3" id="KW-0479">Metal-binding</keyword>
<name>A0A9X4L5T4_9BACL</name>
<comment type="cofactor">
    <cofactor evidence="1">
        <name>Zn(2+)</name>
        <dbReference type="ChEBI" id="CHEBI:29105"/>
    </cofactor>
</comment>
<evidence type="ECO:0000256" key="3">
    <source>
        <dbReference type="ARBA" id="ARBA00022723"/>
    </source>
</evidence>
<comment type="similarity">
    <text evidence="2">Belongs to the zinc-containing alcohol dehydrogenase family.</text>
</comment>
<sequence length="317" mass="34040">MQGYAVVFTDRMTAAYRPVDLPEPGPDDVVIDVDVSWISNGTESSYFRGERIAGDTPYEEGMPWPFPIVAGYQKTGTVLSVGSQVTTVRPGDRVFSTVSRVAGMFEPLGGHVNPAVTPSGQVWKLPEGRPSEDYAGLVLTQVGYNCGMRAPVLPGDRAVVIGDGLVANWTAQTLLHRGASVIALGRHVRRLGAFPADAVRCNTRECEAAEAVRAFAPEGVSAIVDTVGDIDAMYRLLPQMKRDSHLVSAGFYGSRGAHRYPAAQRYGDHAACPVRVDARADGRDASRRERRLAQDGLACDSPLSCGACGRRMALNYG</sequence>
<organism evidence="7 8">
    <name type="scientific">Cohnella rhizosphaerae</name>
    <dbReference type="NCBI Taxonomy" id="1457232"/>
    <lineage>
        <taxon>Bacteria</taxon>
        <taxon>Bacillati</taxon>
        <taxon>Bacillota</taxon>
        <taxon>Bacilli</taxon>
        <taxon>Bacillales</taxon>
        <taxon>Paenibacillaceae</taxon>
        <taxon>Cohnella</taxon>
    </lineage>
</organism>
<dbReference type="Proteomes" id="UP001153404">
    <property type="component" value="Unassembled WGS sequence"/>
</dbReference>
<reference evidence="7" key="1">
    <citation type="submission" date="2022-10" db="EMBL/GenBank/DDBJ databases">
        <title>Comparative genomic analysis of Cohnella hashimotonis sp. nov., isolated from the International Space Station.</title>
        <authorList>
            <person name="Simpson A."/>
            <person name="Venkateswaran K."/>
        </authorList>
    </citation>
    <scope>NUCLEOTIDE SEQUENCE</scope>
    <source>
        <strain evidence="7">DSM 28161</strain>
    </source>
</reference>
<dbReference type="EMBL" id="JAPDIA010000009">
    <property type="protein sequence ID" value="MDG0814012.1"/>
    <property type="molecule type" value="Genomic_DNA"/>
</dbReference>
<dbReference type="Gene3D" id="3.90.180.10">
    <property type="entry name" value="Medium-chain alcohol dehydrogenases, catalytic domain"/>
    <property type="match status" value="1"/>
</dbReference>
<keyword evidence="5" id="KW-0560">Oxidoreductase</keyword>
<dbReference type="SUPFAM" id="SSF51735">
    <property type="entry name" value="NAD(P)-binding Rossmann-fold domains"/>
    <property type="match status" value="1"/>
</dbReference>
<dbReference type="GO" id="GO:0046872">
    <property type="term" value="F:metal ion binding"/>
    <property type="evidence" value="ECO:0007669"/>
    <property type="project" value="UniProtKB-KW"/>
</dbReference>
<dbReference type="AlphaFoldDB" id="A0A9X4L5T4"/>
<gene>
    <name evidence="7" type="ORF">OMP40_35555</name>
</gene>
<evidence type="ECO:0000256" key="2">
    <source>
        <dbReference type="ARBA" id="ARBA00008072"/>
    </source>
</evidence>
<feature type="domain" description="Alcohol dehydrogenase-like N-terminal" evidence="6">
    <location>
        <begin position="26"/>
        <end position="127"/>
    </location>
</feature>
<dbReference type="CDD" id="cd05188">
    <property type="entry name" value="MDR"/>
    <property type="match status" value="1"/>
</dbReference>
<dbReference type="GO" id="GO:0016491">
    <property type="term" value="F:oxidoreductase activity"/>
    <property type="evidence" value="ECO:0007669"/>
    <property type="project" value="UniProtKB-KW"/>
</dbReference>
<accession>A0A9X4L5T4</accession>
<protein>
    <submittedName>
        <fullName evidence="7">Medium chain dehydrogenase/reductase family protein</fullName>
    </submittedName>
</protein>
<dbReference type="InterPro" id="IPR013154">
    <property type="entry name" value="ADH-like_N"/>
</dbReference>
<evidence type="ECO:0000313" key="7">
    <source>
        <dbReference type="EMBL" id="MDG0814012.1"/>
    </source>
</evidence>
<evidence type="ECO:0000313" key="8">
    <source>
        <dbReference type="Proteomes" id="UP001153404"/>
    </source>
</evidence>
<dbReference type="RefSeq" id="WP_277538580.1">
    <property type="nucleotide sequence ID" value="NZ_JAPDIA010000009.1"/>
</dbReference>
<dbReference type="Pfam" id="PF08240">
    <property type="entry name" value="ADH_N"/>
    <property type="match status" value="1"/>
</dbReference>
<evidence type="ECO:0000256" key="4">
    <source>
        <dbReference type="ARBA" id="ARBA00022833"/>
    </source>
</evidence>
<proteinExistence type="inferred from homology"/>
<dbReference type="SUPFAM" id="SSF50129">
    <property type="entry name" value="GroES-like"/>
    <property type="match status" value="1"/>
</dbReference>
<evidence type="ECO:0000256" key="5">
    <source>
        <dbReference type="ARBA" id="ARBA00023002"/>
    </source>
</evidence>
<keyword evidence="4" id="KW-0862">Zinc</keyword>
<dbReference type="PANTHER" id="PTHR43350">
    <property type="entry name" value="NAD-DEPENDENT ALCOHOL DEHYDROGENASE"/>
    <property type="match status" value="1"/>
</dbReference>
<comment type="caution">
    <text evidence="7">The sequence shown here is derived from an EMBL/GenBank/DDBJ whole genome shotgun (WGS) entry which is preliminary data.</text>
</comment>
<dbReference type="PANTHER" id="PTHR43350:SF17">
    <property type="entry name" value="NAD-DEPENDENT ALCOHOL DEHYDROGENASE"/>
    <property type="match status" value="1"/>
</dbReference>
<dbReference type="Gene3D" id="3.40.50.720">
    <property type="entry name" value="NAD(P)-binding Rossmann-like Domain"/>
    <property type="match status" value="1"/>
</dbReference>
<keyword evidence="8" id="KW-1185">Reference proteome</keyword>
<evidence type="ECO:0000256" key="1">
    <source>
        <dbReference type="ARBA" id="ARBA00001947"/>
    </source>
</evidence>